<evidence type="ECO:0000313" key="1">
    <source>
        <dbReference type="EMBL" id="KAK9005624.1"/>
    </source>
</evidence>
<dbReference type="Proteomes" id="UP001396334">
    <property type="component" value="Unassembled WGS sequence"/>
</dbReference>
<reference evidence="1 2" key="1">
    <citation type="journal article" date="2024" name="G3 (Bethesda)">
        <title>Genome assembly of Hibiscus sabdariffa L. provides insights into metabolisms of medicinal natural products.</title>
        <authorList>
            <person name="Kim T."/>
        </authorList>
    </citation>
    <scope>NUCLEOTIDE SEQUENCE [LARGE SCALE GENOMIC DNA]</scope>
    <source>
        <strain evidence="1">TK-2024</strain>
        <tissue evidence="1">Old leaves</tissue>
    </source>
</reference>
<name>A0ABR2QY43_9ROSI</name>
<evidence type="ECO:0000313" key="2">
    <source>
        <dbReference type="Proteomes" id="UP001396334"/>
    </source>
</evidence>
<accession>A0ABR2QY43</accession>
<gene>
    <name evidence="1" type="ORF">V6N11_043049</name>
</gene>
<proteinExistence type="predicted"/>
<comment type="caution">
    <text evidence="1">The sequence shown here is derived from an EMBL/GenBank/DDBJ whole genome shotgun (WGS) entry which is preliminary data.</text>
</comment>
<protein>
    <submittedName>
        <fullName evidence="1">Uncharacterized protein</fullName>
    </submittedName>
</protein>
<sequence>MASSYTSSPDSHPQNAFSFSTHPFMTNSFFDLLTSSTSDDFNPSSSVVDDVKRGVGLSLSDRIAKRTGSGVPKFKSSSSFTAYLFSSGVSFFLLCYPPRTQPCRALGFSCFVERFEREYLCITN</sequence>
<dbReference type="EMBL" id="JBBPBN010000030">
    <property type="protein sequence ID" value="KAK9005624.1"/>
    <property type="molecule type" value="Genomic_DNA"/>
</dbReference>
<keyword evidence="2" id="KW-1185">Reference proteome</keyword>
<organism evidence="1 2">
    <name type="scientific">Hibiscus sabdariffa</name>
    <name type="common">roselle</name>
    <dbReference type="NCBI Taxonomy" id="183260"/>
    <lineage>
        <taxon>Eukaryota</taxon>
        <taxon>Viridiplantae</taxon>
        <taxon>Streptophyta</taxon>
        <taxon>Embryophyta</taxon>
        <taxon>Tracheophyta</taxon>
        <taxon>Spermatophyta</taxon>
        <taxon>Magnoliopsida</taxon>
        <taxon>eudicotyledons</taxon>
        <taxon>Gunneridae</taxon>
        <taxon>Pentapetalae</taxon>
        <taxon>rosids</taxon>
        <taxon>malvids</taxon>
        <taxon>Malvales</taxon>
        <taxon>Malvaceae</taxon>
        <taxon>Malvoideae</taxon>
        <taxon>Hibiscus</taxon>
    </lineage>
</organism>